<name>I4D2N6_DESAJ</name>
<dbReference type="EMBL" id="CP003639">
    <property type="protein sequence ID" value="AFM40060.1"/>
    <property type="molecule type" value="Genomic_DNA"/>
</dbReference>
<dbReference type="Gene3D" id="1.10.10.10">
    <property type="entry name" value="Winged helix-like DNA-binding domain superfamily/Winged helix DNA-binding domain"/>
    <property type="match status" value="1"/>
</dbReference>
<dbReference type="Proteomes" id="UP000002892">
    <property type="component" value="Chromosome"/>
</dbReference>
<sequence length="96" mass="11059">MLNLPFKALADPTRRKIILLLKEHDMTAGEIAEQFNMTKPSISHHLNTLKQAQLVTDERKGQNIYYSLNTTVFQEVVNWFFNAGHVNEGGIKHEEH</sequence>
<dbReference type="InterPro" id="IPR001845">
    <property type="entry name" value="HTH_ArsR_DNA-bd_dom"/>
</dbReference>
<proteinExistence type="predicted"/>
<dbReference type="InterPro" id="IPR036390">
    <property type="entry name" value="WH_DNA-bd_sf"/>
</dbReference>
<dbReference type="HOGENOM" id="CLU_097806_3_4_9"/>
<dbReference type="InterPro" id="IPR047796">
    <property type="entry name" value="SdpR-like_repress"/>
</dbReference>
<evidence type="ECO:0000313" key="6">
    <source>
        <dbReference type="Proteomes" id="UP000002892"/>
    </source>
</evidence>
<dbReference type="RefSeq" id="WP_014826069.1">
    <property type="nucleotide sequence ID" value="NC_018068.1"/>
</dbReference>
<evidence type="ECO:0000256" key="3">
    <source>
        <dbReference type="ARBA" id="ARBA00023163"/>
    </source>
</evidence>
<dbReference type="STRING" id="646529.Desaci_1019"/>
<dbReference type="InterPro" id="IPR051081">
    <property type="entry name" value="HTH_MetalResp_TranReg"/>
</dbReference>
<accession>I4D2N6</accession>
<evidence type="ECO:0000256" key="1">
    <source>
        <dbReference type="ARBA" id="ARBA00023015"/>
    </source>
</evidence>
<dbReference type="SMART" id="SM00418">
    <property type="entry name" value="HTH_ARSR"/>
    <property type="match status" value="1"/>
</dbReference>
<dbReference type="NCBIfam" id="NF033788">
    <property type="entry name" value="HTH_metalloreg"/>
    <property type="match status" value="1"/>
</dbReference>
<dbReference type="Pfam" id="PF01022">
    <property type="entry name" value="HTH_5"/>
    <property type="match status" value="1"/>
</dbReference>
<reference evidence="5 6" key="1">
    <citation type="journal article" date="2012" name="J. Bacteriol.">
        <title>Complete genome sequences of Desulfosporosinus orientis DSM765T, Desulfosporosinus youngiae DSM17734T, Desulfosporosinus meridiei DSM13257T, and Desulfosporosinus acidiphilus DSM22704T.</title>
        <authorList>
            <person name="Pester M."/>
            <person name="Brambilla E."/>
            <person name="Alazard D."/>
            <person name="Rattei T."/>
            <person name="Weinmaier T."/>
            <person name="Han J."/>
            <person name="Lucas S."/>
            <person name="Lapidus A."/>
            <person name="Cheng J.F."/>
            <person name="Goodwin L."/>
            <person name="Pitluck S."/>
            <person name="Peters L."/>
            <person name="Ovchinnikova G."/>
            <person name="Teshima H."/>
            <person name="Detter J.C."/>
            <person name="Han C.S."/>
            <person name="Tapia R."/>
            <person name="Land M.L."/>
            <person name="Hauser L."/>
            <person name="Kyrpides N.C."/>
            <person name="Ivanova N.N."/>
            <person name="Pagani I."/>
            <person name="Huntmann M."/>
            <person name="Wei C.L."/>
            <person name="Davenport K.W."/>
            <person name="Daligault H."/>
            <person name="Chain P.S."/>
            <person name="Chen A."/>
            <person name="Mavromatis K."/>
            <person name="Markowitz V."/>
            <person name="Szeto E."/>
            <person name="Mikhailova N."/>
            <person name="Pati A."/>
            <person name="Wagner M."/>
            <person name="Woyke T."/>
            <person name="Ollivier B."/>
            <person name="Klenk H.P."/>
            <person name="Spring S."/>
            <person name="Loy A."/>
        </authorList>
    </citation>
    <scope>NUCLEOTIDE SEQUENCE [LARGE SCALE GENOMIC DNA]</scope>
    <source>
        <strain evidence="6">DSM 22704 / JCM 16185 / SJ4</strain>
    </source>
</reference>
<dbReference type="InterPro" id="IPR011991">
    <property type="entry name" value="ArsR-like_HTH"/>
</dbReference>
<evidence type="ECO:0000259" key="4">
    <source>
        <dbReference type="PROSITE" id="PS50987"/>
    </source>
</evidence>
<feature type="domain" description="HTH arsR-type" evidence="4">
    <location>
        <begin position="1"/>
        <end position="96"/>
    </location>
</feature>
<keyword evidence="3" id="KW-0804">Transcription</keyword>
<dbReference type="KEGG" id="dai:Desaci_1019"/>
<protein>
    <submittedName>
        <fullName evidence="5">Putative transcriptional regulator</fullName>
    </submittedName>
</protein>
<keyword evidence="2" id="KW-0238">DNA-binding</keyword>
<dbReference type="OrthoDB" id="9799175at2"/>
<dbReference type="CDD" id="cd00090">
    <property type="entry name" value="HTH_ARSR"/>
    <property type="match status" value="1"/>
</dbReference>
<evidence type="ECO:0000256" key="2">
    <source>
        <dbReference type="ARBA" id="ARBA00023125"/>
    </source>
</evidence>
<dbReference type="PRINTS" id="PR00778">
    <property type="entry name" value="HTHARSR"/>
</dbReference>
<gene>
    <name evidence="5" type="ordered locus">Desaci_1019</name>
</gene>
<dbReference type="AlphaFoldDB" id="I4D2N6"/>
<dbReference type="GO" id="GO:0003677">
    <property type="term" value="F:DNA binding"/>
    <property type="evidence" value="ECO:0007669"/>
    <property type="project" value="UniProtKB-KW"/>
</dbReference>
<dbReference type="NCBIfam" id="NF033789">
    <property type="entry name" value="repress_SdpR"/>
    <property type="match status" value="1"/>
</dbReference>
<dbReference type="PANTHER" id="PTHR33154">
    <property type="entry name" value="TRANSCRIPTIONAL REGULATOR, ARSR FAMILY"/>
    <property type="match status" value="1"/>
</dbReference>
<organism evidence="5 6">
    <name type="scientific">Desulfosporosinus acidiphilus (strain DSM 22704 / JCM 16185 / SJ4)</name>
    <dbReference type="NCBI Taxonomy" id="646529"/>
    <lineage>
        <taxon>Bacteria</taxon>
        <taxon>Bacillati</taxon>
        <taxon>Bacillota</taxon>
        <taxon>Clostridia</taxon>
        <taxon>Eubacteriales</taxon>
        <taxon>Desulfitobacteriaceae</taxon>
        <taxon>Desulfosporosinus</taxon>
    </lineage>
</organism>
<dbReference type="SUPFAM" id="SSF46785">
    <property type="entry name" value="Winged helix' DNA-binding domain"/>
    <property type="match status" value="1"/>
</dbReference>
<keyword evidence="6" id="KW-1185">Reference proteome</keyword>
<dbReference type="eggNOG" id="COG0640">
    <property type="taxonomic scope" value="Bacteria"/>
</dbReference>
<dbReference type="GO" id="GO:0003700">
    <property type="term" value="F:DNA-binding transcription factor activity"/>
    <property type="evidence" value="ECO:0007669"/>
    <property type="project" value="InterPro"/>
</dbReference>
<evidence type="ECO:0000313" key="5">
    <source>
        <dbReference type="EMBL" id="AFM40060.1"/>
    </source>
</evidence>
<dbReference type="PANTHER" id="PTHR33154:SF33">
    <property type="entry name" value="TRANSCRIPTIONAL REPRESSOR SDPR"/>
    <property type="match status" value="1"/>
</dbReference>
<dbReference type="InterPro" id="IPR036388">
    <property type="entry name" value="WH-like_DNA-bd_sf"/>
</dbReference>
<keyword evidence="1" id="KW-0805">Transcription regulation</keyword>
<dbReference type="PROSITE" id="PS50987">
    <property type="entry name" value="HTH_ARSR_2"/>
    <property type="match status" value="1"/>
</dbReference>